<dbReference type="Proteomes" id="UP000011682">
    <property type="component" value="Unassembled WGS sequence"/>
</dbReference>
<proteinExistence type="predicted"/>
<organism evidence="1 2">
    <name type="scientific">Cystobacter fuscus (strain ATCC 25194 / DSM 2262 / NBRC 100088 / M29)</name>
    <dbReference type="NCBI Taxonomy" id="1242864"/>
    <lineage>
        <taxon>Bacteria</taxon>
        <taxon>Pseudomonadati</taxon>
        <taxon>Myxococcota</taxon>
        <taxon>Myxococcia</taxon>
        <taxon>Myxococcales</taxon>
        <taxon>Cystobacterineae</taxon>
        <taxon>Archangiaceae</taxon>
        <taxon>Cystobacter</taxon>
    </lineage>
</organism>
<reference evidence="1" key="1">
    <citation type="submission" date="2013-05" db="EMBL/GenBank/DDBJ databases">
        <title>Genome assembly of Cystobacter fuscus DSM 2262.</title>
        <authorList>
            <person name="Sharma G."/>
            <person name="Khatri I."/>
            <person name="Kaur C."/>
            <person name="Mayilraj S."/>
            <person name="Subramanian S."/>
        </authorList>
    </citation>
    <scope>NUCLEOTIDE SEQUENCE [LARGE SCALE GENOMIC DNA]</scope>
    <source>
        <strain evidence="1">DSM 2262</strain>
    </source>
</reference>
<protein>
    <submittedName>
        <fullName evidence="1">Uncharacterized protein</fullName>
    </submittedName>
</protein>
<dbReference type="EMBL" id="ANAH02000066">
    <property type="protein sequence ID" value="EPX56578.1"/>
    <property type="molecule type" value="Genomic_DNA"/>
</dbReference>
<gene>
    <name evidence="1" type="ORF">D187_007920</name>
</gene>
<evidence type="ECO:0000313" key="1">
    <source>
        <dbReference type="EMBL" id="EPX56578.1"/>
    </source>
</evidence>
<sequence length="69" mass="8234">MEPRFHPDVLVRHLGGQWIPRQKLEEAQVLVSHRVWLPFLRAQRSMTSRQALLDYSLTQLYRAAERHRG</sequence>
<accession>S9QJE8</accession>
<dbReference type="AlphaFoldDB" id="S9QJE8"/>
<evidence type="ECO:0000313" key="2">
    <source>
        <dbReference type="Proteomes" id="UP000011682"/>
    </source>
</evidence>
<comment type="caution">
    <text evidence="1">The sequence shown here is derived from an EMBL/GenBank/DDBJ whole genome shotgun (WGS) entry which is preliminary data.</text>
</comment>
<name>S9QJE8_CYSF2</name>
<keyword evidence="2" id="KW-1185">Reference proteome</keyword>